<sequence>MPQRKPVDRIVDSLLPLAVPIGDLIRYHRNPRRGDVNSVADSLYWHGQFKPIVVNRGTLTGRPSEILAGNHTWDAAVQRGWDQIAVTWVDVDDDDAAKIVIVDNRTSDLAGYDTELLADILSALPDLDGTGYDQDAVDDLLDSIELPSQLAAETTEREGDKTADEHLQWGFVQWDTTRVQITKEEVERLNNVHDAFYTARGTDTGFAHYLLDQHDAQRELADA</sequence>
<dbReference type="EMBL" id="JACHJR010000001">
    <property type="protein sequence ID" value="MBB4949453.1"/>
    <property type="molecule type" value="Genomic_DNA"/>
</dbReference>
<accession>A0A7W7WJR7</accession>
<dbReference type="Pfam" id="PF02195">
    <property type="entry name" value="ParB_N"/>
    <property type="match status" value="1"/>
</dbReference>
<comment type="caution">
    <text evidence="2">The sequence shown here is derived from an EMBL/GenBank/DDBJ whole genome shotgun (WGS) entry which is preliminary data.</text>
</comment>
<organism evidence="2 3">
    <name type="scientific">Kitasatospora gansuensis</name>
    <dbReference type="NCBI Taxonomy" id="258050"/>
    <lineage>
        <taxon>Bacteria</taxon>
        <taxon>Bacillati</taxon>
        <taxon>Actinomycetota</taxon>
        <taxon>Actinomycetes</taxon>
        <taxon>Kitasatosporales</taxon>
        <taxon>Streptomycetaceae</taxon>
        <taxon>Kitasatospora</taxon>
    </lineage>
</organism>
<name>A0A7W7WJR7_9ACTN</name>
<reference evidence="2 3" key="1">
    <citation type="submission" date="2020-08" db="EMBL/GenBank/DDBJ databases">
        <title>Sequencing the genomes of 1000 actinobacteria strains.</title>
        <authorList>
            <person name="Klenk H.-P."/>
        </authorList>
    </citation>
    <scope>NUCLEOTIDE SEQUENCE [LARGE SCALE GENOMIC DNA]</scope>
    <source>
        <strain evidence="2 3">DSM 44786</strain>
    </source>
</reference>
<protein>
    <recommendedName>
        <fullName evidence="1">ParB-like N-terminal domain-containing protein</fullName>
    </recommendedName>
</protein>
<dbReference type="InterPro" id="IPR003115">
    <property type="entry name" value="ParB_N"/>
</dbReference>
<gene>
    <name evidence="2" type="ORF">F4556_004988</name>
</gene>
<dbReference type="SUPFAM" id="SSF110849">
    <property type="entry name" value="ParB/Sulfiredoxin"/>
    <property type="match status" value="1"/>
</dbReference>
<dbReference type="Proteomes" id="UP000573327">
    <property type="component" value="Unassembled WGS sequence"/>
</dbReference>
<keyword evidence="3" id="KW-1185">Reference proteome</keyword>
<evidence type="ECO:0000313" key="3">
    <source>
        <dbReference type="Proteomes" id="UP000573327"/>
    </source>
</evidence>
<dbReference type="SMART" id="SM00470">
    <property type="entry name" value="ParB"/>
    <property type="match status" value="1"/>
</dbReference>
<dbReference type="InterPro" id="IPR036086">
    <property type="entry name" value="ParB/Sulfiredoxin_sf"/>
</dbReference>
<dbReference type="AlphaFoldDB" id="A0A7W7WJR7"/>
<evidence type="ECO:0000259" key="1">
    <source>
        <dbReference type="SMART" id="SM00470"/>
    </source>
</evidence>
<dbReference type="Gene3D" id="3.90.1530.10">
    <property type="entry name" value="Conserved hypothetical protein from pyrococcus furiosus pfu- 392566-001, ParB domain"/>
    <property type="match status" value="1"/>
</dbReference>
<proteinExistence type="predicted"/>
<evidence type="ECO:0000313" key="2">
    <source>
        <dbReference type="EMBL" id="MBB4949453.1"/>
    </source>
</evidence>
<dbReference type="RefSeq" id="WP_184919806.1">
    <property type="nucleotide sequence ID" value="NZ_JACHJR010000001.1"/>
</dbReference>
<feature type="domain" description="ParB-like N-terminal" evidence="1">
    <location>
        <begin position="17"/>
        <end position="105"/>
    </location>
</feature>